<feature type="transmembrane region" description="Helical" evidence="1">
    <location>
        <begin position="6"/>
        <end position="23"/>
    </location>
</feature>
<keyword evidence="1" id="KW-1133">Transmembrane helix</keyword>
<reference evidence="2" key="1">
    <citation type="submission" date="2022-07" db="EMBL/GenBank/DDBJ databases">
        <title>Parvularcula maris sp. nov., an algicidal bacterium isolated from seawater.</title>
        <authorList>
            <person name="Li F."/>
        </authorList>
    </citation>
    <scope>NUCLEOTIDE SEQUENCE</scope>
    <source>
        <strain evidence="2">BGMRC 0090</strain>
    </source>
</reference>
<evidence type="ECO:0000313" key="2">
    <source>
        <dbReference type="EMBL" id="MCQ8185307.1"/>
    </source>
</evidence>
<accession>A0A9X2L944</accession>
<keyword evidence="3" id="KW-1185">Reference proteome</keyword>
<protein>
    <submittedName>
        <fullName evidence="2">Uncharacterized protein</fullName>
    </submittedName>
</protein>
<keyword evidence="1" id="KW-0472">Membrane</keyword>
<proteinExistence type="predicted"/>
<dbReference type="EMBL" id="JANIBC010000004">
    <property type="protein sequence ID" value="MCQ8185307.1"/>
    <property type="molecule type" value="Genomic_DNA"/>
</dbReference>
<dbReference type="Proteomes" id="UP001142610">
    <property type="component" value="Unassembled WGS sequence"/>
</dbReference>
<sequence>MIGFIVALPFIFIVGLPLALLHLRFAAPRWWSTAILGGLLSTAATSIVFRPPPYQDVETMLVFAACGVSAGLGAWLVWDRTGGGSISLRRKRDD</sequence>
<evidence type="ECO:0000256" key="1">
    <source>
        <dbReference type="SAM" id="Phobius"/>
    </source>
</evidence>
<dbReference type="RefSeq" id="WP_256619177.1">
    <property type="nucleotide sequence ID" value="NZ_JANIBC010000004.1"/>
</dbReference>
<feature type="transmembrane region" description="Helical" evidence="1">
    <location>
        <begin position="30"/>
        <end position="49"/>
    </location>
</feature>
<organism evidence="2 3">
    <name type="scientific">Parvularcula maris</name>
    <dbReference type="NCBI Taxonomy" id="2965077"/>
    <lineage>
        <taxon>Bacteria</taxon>
        <taxon>Pseudomonadati</taxon>
        <taxon>Pseudomonadota</taxon>
        <taxon>Alphaproteobacteria</taxon>
        <taxon>Parvularculales</taxon>
        <taxon>Parvularculaceae</taxon>
        <taxon>Parvularcula</taxon>
    </lineage>
</organism>
<keyword evidence="1" id="KW-0812">Transmembrane</keyword>
<name>A0A9X2L944_9PROT</name>
<feature type="transmembrane region" description="Helical" evidence="1">
    <location>
        <begin position="61"/>
        <end position="78"/>
    </location>
</feature>
<comment type="caution">
    <text evidence="2">The sequence shown here is derived from an EMBL/GenBank/DDBJ whole genome shotgun (WGS) entry which is preliminary data.</text>
</comment>
<evidence type="ECO:0000313" key="3">
    <source>
        <dbReference type="Proteomes" id="UP001142610"/>
    </source>
</evidence>
<dbReference type="AlphaFoldDB" id="A0A9X2L944"/>
<gene>
    <name evidence="2" type="ORF">NOG11_07870</name>
</gene>